<keyword evidence="5" id="KW-1185">Reference proteome</keyword>
<dbReference type="EMBL" id="WJXA01000004">
    <property type="protein sequence ID" value="KAF7145891.1"/>
    <property type="molecule type" value="Genomic_DNA"/>
</dbReference>
<evidence type="ECO:0000256" key="2">
    <source>
        <dbReference type="ARBA" id="ARBA00022840"/>
    </source>
</evidence>
<dbReference type="Proteomes" id="UP000626092">
    <property type="component" value="Unassembled WGS sequence"/>
</dbReference>
<dbReference type="GO" id="GO:0005886">
    <property type="term" value="C:plasma membrane"/>
    <property type="evidence" value="ECO:0007669"/>
    <property type="project" value="TreeGrafter"/>
</dbReference>
<sequence>MQQKISSIDGTSAESSKIFTAEELKKATNNYAEDRILGRGGYGVVYKGILPDQITLILTDAAKAPVGVIQPPRQTRPSRTTLRRPPSATLRTRQPPDYDLRTLVTSPQPPVTLAGNHPTTDDHRRLLSSHRRPLLYSGESPS</sequence>
<dbReference type="GO" id="GO:0007166">
    <property type="term" value="P:cell surface receptor signaling pathway"/>
    <property type="evidence" value="ECO:0007669"/>
    <property type="project" value="InterPro"/>
</dbReference>
<feature type="region of interest" description="Disordered" evidence="3">
    <location>
        <begin position="68"/>
        <end position="142"/>
    </location>
</feature>
<proteinExistence type="predicted"/>
<dbReference type="PANTHER" id="PTHR27005:SF283">
    <property type="entry name" value="OS02G0633066 PROTEIN"/>
    <property type="match status" value="1"/>
</dbReference>
<dbReference type="InterPro" id="IPR011009">
    <property type="entry name" value="Kinase-like_dom_sf"/>
</dbReference>
<dbReference type="InterPro" id="IPR045274">
    <property type="entry name" value="WAK-like"/>
</dbReference>
<dbReference type="AlphaFoldDB" id="A0A834H2P4"/>
<protein>
    <submittedName>
        <fullName evidence="4">Uncharacterized protein</fullName>
    </submittedName>
</protein>
<dbReference type="GO" id="GO:0005524">
    <property type="term" value="F:ATP binding"/>
    <property type="evidence" value="ECO:0007669"/>
    <property type="project" value="UniProtKB-KW"/>
</dbReference>
<name>A0A834H2P4_RHOSS</name>
<accession>A0A834H2P4</accession>
<feature type="compositionally biased region" description="Low complexity" evidence="3">
    <location>
        <begin position="70"/>
        <end position="93"/>
    </location>
</feature>
<evidence type="ECO:0000313" key="5">
    <source>
        <dbReference type="Proteomes" id="UP000626092"/>
    </source>
</evidence>
<dbReference type="GO" id="GO:0004674">
    <property type="term" value="F:protein serine/threonine kinase activity"/>
    <property type="evidence" value="ECO:0007669"/>
    <property type="project" value="TreeGrafter"/>
</dbReference>
<dbReference type="Gene3D" id="3.30.200.20">
    <property type="entry name" value="Phosphorylase Kinase, domain 1"/>
    <property type="match status" value="1"/>
</dbReference>
<dbReference type="SUPFAM" id="SSF56112">
    <property type="entry name" value="Protein kinase-like (PK-like)"/>
    <property type="match status" value="1"/>
</dbReference>
<evidence type="ECO:0000256" key="1">
    <source>
        <dbReference type="ARBA" id="ARBA00022741"/>
    </source>
</evidence>
<reference evidence="4" key="1">
    <citation type="submission" date="2019-11" db="EMBL/GenBank/DDBJ databases">
        <authorList>
            <person name="Liu Y."/>
            <person name="Hou J."/>
            <person name="Li T.-Q."/>
            <person name="Guan C.-H."/>
            <person name="Wu X."/>
            <person name="Wu H.-Z."/>
            <person name="Ling F."/>
            <person name="Zhang R."/>
            <person name="Shi X.-G."/>
            <person name="Ren J.-P."/>
            <person name="Chen E.-F."/>
            <person name="Sun J.-M."/>
        </authorList>
    </citation>
    <scope>NUCLEOTIDE SEQUENCE</scope>
    <source>
        <strain evidence="4">Adult_tree_wgs_1</strain>
        <tissue evidence="4">Leaves</tissue>
    </source>
</reference>
<evidence type="ECO:0000313" key="4">
    <source>
        <dbReference type="EMBL" id="KAF7145891.1"/>
    </source>
</evidence>
<comment type="caution">
    <text evidence="4">The sequence shown here is derived from an EMBL/GenBank/DDBJ whole genome shotgun (WGS) entry which is preliminary data.</text>
</comment>
<evidence type="ECO:0000256" key="3">
    <source>
        <dbReference type="SAM" id="MobiDB-lite"/>
    </source>
</evidence>
<dbReference type="OrthoDB" id="4062651at2759"/>
<gene>
    <name evidence="4" type="ORF">RHSIM_Rhsim04G0101500</name>
</gene>
<organism evidence="4 5">
    <name type="scientific">Rhododendron simsii</name>
    <name type="common">Sims's rhododendron</name>
    <dbReference type="NCBI Taxonomy" id="118357"/>
    <lineage>
        <taxon>Eukaryota</taxon>
        <taxon>Viridiplantae</taxon>
        <taxon>Streptophyta</taxon>
        <taxon>Embryophyta</taxon>
        <taxon>Tracheophyta</taxon>
        <taxon>Spermatophyta</taxon>
        <taxon>Magnoliopsida</taxon>
        <taxon>eudicotyledons</taxon>
        <taxon>Gunneridae</taxon>
        <taxon>Pentapetalae</taxon>
        <taxon>asterids</taxon>
        <taxon>Ericales</taxon>
        <taxon>Ericaceae</taxon>
        <taxon>Ericoideae</taxon>
        <taxon>Rhodoreae</taxon>
        <taxon>Rhododendron</taxon>
    </lineage>
</organism>
<keyword evidence="1" id="KW-0547">Nucleotide-binding</keyword>
<dbReference type="PANTHER" id="PTHR27005">
    <property type="entry name" value="WALL-ASSOCIATED RECEPTOR KINASE-LIKE 21"/>
    <property type="match status" value="1"/>
</dbReference>
<keyword evidence="2" id="KW-0067">ATP-binding</keyword>